<accession>A0A1I7RZ48</accession>
<evidence type="ECO:0000313" key="3">
    <source>
        <dbReference type="EMBL" id="CAG9106859.1"/>
    </source>
</evidence>
<dbReference type="Proteomes" id="UP000659654">
    <property type="component" value="Unassembled WGS sequence"/>
</dbReference>
<name>A0A1I7RZ48_BURXY</name>
<dbReference type="WBParaSite" id="BXY_0601600.1">
    <property type="protein sequence ID" value="BXY_0601600.1"/>
    <property type="gene ID" value="BXY_0601600"/>
</dbReference>
<proteinExistence type="predicted"/>
<evidence type="ECO:0000256" key="1">
    <source>
        <dbReference type="SAM" id="SignalP"/>
    </source>
</evidence>
<evidence type="ECO:0000313" key="4">
    <source>
        <dbReference type="Proteomes" id="UP000095284"/>
    </source>
</evidence>
<dbReference type="AlphaFoldDB" id="A0A1I7RZ48"/>
<sequence>MKWLILLLTCMATVSCIERLRLDDIINWLEQDKEKKNDCDRGLLFDICQGVRPKARCSPQLALNKLLLLSELAGYNVNRAAVRERTALVVEDIHRLAKKANHSSIGIDLECFQKSICSVSERNGFRQLAGKTRRIASNIKTKSCHNPIDEAEYVGIYKAADFLDTLGVEMHKMSLKQQL</sequence>
<dbReference type="EMBL" id="CAJFDI010000003">
    <property type="protein sequence ID" value="CAD5220605.1"/>
    <property type="molecule type" value="Genomic_DNA"/>
</dbReference>
<dbReference type="SMR" id="A0A1I7RZ48"/>
<dbReference type="PROSITE" id="PS51257">
    <property type="entry name" value="PROKAR_LIPOPROTEIN"/>
    <property type="match status" value="1"/>
</dbReference>
<dbReference type="EMBL" id="CAJFCV020000003">
    <property type="protein sequence ID" value="CAG9106859.1"/>
    <property type="molecule type" value="Genomic_DNA"/>
</dbReference>
<protein>
    <submittedName>
        <fullName evidence="2">(pine wood nematode) hypothetical protein</fullName>
    </submittedName>
</protein>
<organism evidence="4 6">
    <name type="scientific">Bursaphelenchus xylophilus</name>
    <name type="common">Pinewood nematode worm</name>
    <name type="synonym">Aphelenchoides xylophilus</name>
    <dbReference type="NCBI Taxonomy" id="6326"/>
    <lineage>
        <taxon>Eukaryota</taxon>
        <taxon>Metazoa</taxon>
        <taxon>Ecdysozoa</taxon>
        <taxon>Nematoda</taxon>
        <taxon>Chromadorea</taxon>
        <taxon>Rhabditida</taxon>
        <taxon>Tylenchina</taxon>
        <taxon>Tylenchomorpha</taxon>
        <taxon>Aphelenchoidea</taxon>
        <taxon>Aphelenchoididae</taxon>
        <taxon>Bursaphelenchus</taxon>
    </lineage>
</organism>
<dbReference type="Proteomes" id="UP000095284">
    <property type="component" value="Unplaced"/>
</dbReference>
<feature type="chain" id="PRO_5035359614" evidence="1">
    <location>
        <begin position="17"/>
        <end position="179"/>
    </location>
</feature>
<evidence type="ECO:0000313" key="5">
    <source>
        <dbReference type="Proteomes" id="UP000659654"/>
    </source>
</evidence>
<gene>
    <name evidence="2" type="ORF">BXYJ_LOCUS6262</name>
</gene>
<keyword evidence="5" id="KW-1185">Reference proteome</keyword>
<evidence type="ECO:0000313" key="6">
    <source>
        <dbReference type="WBParaSite" id="BXY_0601600.1"/>
    </source>
</evidence>
<evidence type="ECO:0000313" key="2">
    <source>
        <dbReference type="EMBL" id="CAD5220605.1"/>
    </source>
</evidence>
<dbReference type="Proteomes" id="UP000582659">
    <property type="component" value="Unassembled WGS sequence"/>
</dbReference>
<reference evidence="6" key="1">
    <citation type="submission" date="2016-11" db="UniProtKB">
        <authorList>
            <consortium name="WormBaseParasite"/>
        </authorList>
    </citation>
    <scope>IDENTIFICATION</scope>
</reference>
<keyword evidence="1" id="KW-0732">Signal</keyword>
<feature type="signal peptide" evidence="1">
    <location>
        <begin position="1"/>
        <end position="16"/>
    </location>
</feature>
<reference evidence="3" key="2">
    <citation type="submission" date="2020-08" db="EMBL/GenBank/DDBJ databases">
        <authorList>
            <person name="Kikuchi T."/>
        </authorList>
    </citation>
    <scope>NUCLEOTIDE SEQUENCE</scope>
    <source>
        <strain evidence="2">Ka4C1</strain>
    </source>
</reference>